<evidence type="ECO:0000256" key="3">
    <source>
        <dbReference type="ARBA" id="ARBA00023125"/>
    </source>
</evidence>
<dbReference type="GO" id="GO:0003677">
    <property type="term" value="F:DNA binding"/>
    <property type="evidence" value="ECO:0007669"/>
    <property type="project" value="UniProtKB-KW"/>
</dbReference>
<dbReference type="SUPFAM" id="SSF46785">
    <property type="entry name" value="Winged helix' DNA-binding domain"/>
    <property type="match status" value="1"/>
</dbReference>
<dbReference type="InterPro" id="IPR005119">
    <property type="entry name" value="LysR_subst-bd"/>
</dbReference>
<dbReference type="AlphaFoldDB" id="A0A371P5E2"/>
<dbReference type="InterPro" id="IPR050176">
    <property type="entry name" value="LTTR"/>
</dbReference>
<dbReference type="InterPro" id="IPR036390">
    <property type="entry name" value="WH_DNA-bd_sf"/>
</dbReference>
<accession>A0A371P5E2</accession>
<dbReference type="Gene3D" id="1.10.10.10">
    <property type="entry name" value="Winged helix-like DNA-binding domain superfamily/Winged helix DNA-binding domain"/>
    <property type="match status" value="1"/>
</dbReference>
<dbReference type="Proteomes" id="UP000265581">
    <property type="component" value="Unassembled WGS sequence"/>
</dbReference>
<keyword evidence="5" id="KW-0804">Transcription</keyword>
<comment type="similarity">
    <text evidence="1">Belongs to the LysR transcriptional regulatory family.</text>
</comment>
<name>A0A371P5E2_9ACTN</name>
<dbReference type="OrthoDB" id="3252676at2"/>
<dbReference type="PANTHER" id="PTHR30579">
    <property type="entry name" value="TRANSCRIPTIONAL REGULATOR"/>
    <property type="match status" value="1"/>
</dbReference>
<keyword evidence="2" id="KW-0805">Transcription regulation</keyword>
<dbReference type="SUPFAM" id="SSF53850">
    <property type="entry name" value="Periplasmic binding protein-like II"/>
    <property type="match status" value="1"/>
</dbReference>
<dbReference type="GO" id="GO:0003700">
    <property type="term" value="F:DNA-binding transcription factor activity"/>
    <property type="evidence" value="ECO:0007669"/>
    <property type="project" value="InterPro"/>
</dbReference>
<sequence>MLHMDLAQLVALAAVVDEGSFDAAATSLHVTPSAVSQRIKALEQSAGQVLVRRTKPTAVTAAGESYLRLARQIDVLVRDAAAETSAGRPGPVTVPIAVSADSMATWVLPALATVGPGVCFDLHRDDQSRTAELLRSGTVMAAITSVDEPVQGCRSTRLGTTRYRPMATPAFVDRWFAGGVSVDALAVAPMVVFDRHDDLQERYLRRRTRRRLDPPRHYVPASADFAEAVALGLGWAVLPHEQSDEPERLGRLVEIDPGQHVDVVLHWQQWTLQTPALERVAAAIRGAAADHLL</sequence>
<evidence type="ECO:0000256" key="4">
    <source>
        <dbReference type="ARBA" id="ARBA00023159"/>
    </source>
</evidence>
<gene>
    <name evidence="7" type="ORF">DX116_16935</name>
</gene>
<comment type="caution">
    <text evidence="7">The sequence shown here is derived from an EMBL/GenBank/DDBJ whole genome shotgun (WGS) entry which is preliminary data.</text>
</comment>
<evidence type="ECO:0000313" key="8">
    <source>
        <dbReference type="Proteomes" id="UP000265581"/>
    </source>
</evidence>
<evidence type="ECO:0000256" key="2">
    <source>
        <dbReference type="ARBA" id="ARBA00023015"/>
    </source>
</evidence>
<dbReference type="PANTHER" id="PTHR30579:SF2">
    <property type="entry name" value="HTH-TYPE TRANSCRIPTIONAL REGULATOR ARGP"/>
    <property type="match status" value="1"/>
</dbReference>
<dbReference type="Gene3D" id="3.40.190.290">
    <property type="match status" value="1"/>
</dbReference>
<organism evidence="7 8">
    <name type="scientific">Aeromicrobium endophyticum</name>
    <dbReference type="NCBI Taxonomy" id="2292704"/>
    <lineage>
        <taxon>Bacteria</taxon>
        <taxon>Bacillati</taxon>
        <taxon>Actinomycetota</taxon>
        <taxon>Actinomycetes</taxon>
        <taxon>Propionibacteriales</taxon>
        <taxon>Nocardioidaceae</taxon>
        <taxon>Aeromicrobium</taxon>
    </lineage>
</organism>
<dbReference type="InterPro" id="IPR017685">
    <property type="entry name" value="ArgP"/>
</dbReference>
<keyword evidence="3" id="KW-0238">DNA-binding</keyword>
<feature type="domain" description="HTH lysR-type" evidence="6">
    <location>
        <begin position="4"/>
        <end position="60"/>
    </location>
</feature>
<dbReference type="NCBIfam" id="NF009888">
    <property type="entry name" value="PRK13348.1"/>
    <property type="match status" value="1"/>
</dbReference>
<proteinExistence type="inferred from homology"/>
<dbReference type="InterPro" id="IPR000847">
    <property type="entry name" value="LysR_HTH_N"/>
</dbReference>
<reference evidence="7 8" key="1">
    <citation type="submission" date="2018-08" db="EMBL/GenBank/DDBJ databases">
        <title>Aeromicrobium sp. M2KJ-4, whole genome shotgun sequence.</title>
        <authorList>
            <person name="Tuo L."/>
        </authorList>
    </citation>
    <scope>NUCLEOTIDE SEQUENCE [LARGE SCALE GENOMIC DNA]</scope>
    <source>
        <strain evidence="7 8">M2KJ-4</strain>
    </source>
</reference>
<dbReference type="EMBL" id="QUBR01000002">
    <property type="protein sequence ID" value="REK70778.1"/>
    <property type="molecule type" value="Genomic_DNA"/>
</dbReference>
<dbReference type="NCBIfam" id="TIGR03298">
    <property type="entry name" value="argP"/>
    <property type="match status" value="1"/>
</dbReference>
<evidence type="ECO:0000256" key="1">
    <source>
        <dbReference type="ARBA" id="ARBA00009437"/>
    </source>
</evidence>
<dbReference type="NCBIfam" id="NF002964">
    <property type="entry name" value="PRK03635.1"/>
    <property type="match status" value="1"/>
</dbReference>
<dbReference type="InterPro" id="IPR036388">
    <property type="entry name" value="WH-like_DNA-bd_sf"/>
</dbReference>
<evidence type="ECO:0000256" key="5">
    <source>
        <dbReference type="ARBA" id="ARBA00023163"/>
    </source>
</evidence>
<dbReference type="PROSITE" id="PS50931">
    <property type="entry name" value="HTH_LYSR"/>
    <property type="match status" value="1"/>
</dbReference>
<protein>
    <submittedName>
        <fullName evidence="7">LysR family transcriptional regulator ArgP</fullName>
    </submittedName>
</protein>
<dbReference type="Pfam" id="PF00126">
    <property type="entry name" value="HTH_1"/>
    <property type="match status" value="1"/>
</dbReference>
<evidence type="ECO:0000313" key="7">
    <source>
        <dbReference type="EMBL" id="REK70778.1"/>
    </source>
</evidence>
<evidence type="ECO:0000259" key="6">
    <source>
        <dbReference type="PROSITE" id="PS50931"/>
    </source>
</evidence>
<keyword evidence="8" id="KW-1185">Reference proteome</keyword>
<dbReference type="Pfam" id="PF03466">
    <property type="entry name" value="LysR_substrate"/>
    <property type="match status" value="1"/>
</dbReference>
<keyword evidence="4" id="KW-0010">Activator</keyword>